<dbReference type="EMBL" id="OIVN01000788">
    <property type="protein sequence ID" value="SPC85577.1"/>
    <property type="molecule type" value="Genomic_DNA"/>
</dbReference>
<dbReference type="AlphaFoldDB" id="A0A2N9F3N1"/>
<sequence length="63" mass="7466">MCYSDSDFGFLPRKSSELRDERTKLTRAAKLEKTVWRSVFVRQAYDDSRSDENSPNLVRTHRI</sequence>
<reference evidence="1" key="1">
    <citation type="submission" date="2018-02" db="EMBL/GenBank/DDBJ databases">
        <authorList>
            <person name="Cohen D.B."/>
            <person name="Kent A.D."/>
        </authorList>
    </citation>
    <scope>NUCLEOTIDE SEQUENCE</scope>
</reference>
<protein>
    <submittedName>
        <fullName evidence="1">Uncharacterized protein</fullName>
    </submittedName>
</protein>
<evidence type="ECO:0000313" key="1">
    <source>
        <dbReference type="EMBL" id="SPC85577.1"/>
    </source>
</evidence>
<accession>A0A2N9F3N1</accession>
<name>A0A2N9F3N1_FAGSY</name>
<gene>
    <name evidence="1" type="ORF">FSB_LOCUS13459</name>
</gene>
<proteinExistence type="predicted"/>
<organism evidence="1">
    <name type="scientific">Fagus sylvatica</name>
    <name type="common">Beechnut</name>
    <dbReference type="NCBI Taxonomy" id="28930"/>
    <lineage>
        <taxon>Eukaryota</taxon>
        <taxon>Viridiplantae</taxon>
        <taxon>Streptophyta</taxon>
        <taxon>Embryophyta</taxon>
        <taxon>Tracheophyta</taxon>
        <taxon>Spermatophyta</taxon>
        <taxon>Magnoliopsida</taxon>
        <taxon>eudicotyledons</taxon>
        <taxon>Gunneridae</taxon>
        <taxon>Pentapetalae</taxon>
        <taxon>rosids</taxon>
        <taxon>fabids</taxon>
        <taxon>Fagales</taxon>
        <taxon>Fagaceae</taxon>
        <taxon>Fagus</taxon>
    </lineage>
</organism>